<evidence type="ECO:0000313" key="3">
    <source>
        <dbReference type="Proteomes" id="UP001320702"/>
    </source>
</evidence>
<dbReference type="Proteomes" id="UP001320702">
    <property type="component" value="Unassembled WGS sequence"/>
</dbReference>
<dbReference type="EMBL" id="JANAVZ010000016">
    <property type="protein sequence ID" value="MCT4334657.1"/>
    <property type="molecule type" value="Genomic_DNA"/>
</dbReference>
<keyword evidence="1" id="KW-0472">Membrane</keyword>
<reference evidence="2 3" key="1">
    <citation type="submission" date="2022-04" db="EMBL/GenBank/DDBJ databases">
        <title>Paracoccus sp. YLB-12 draft genome sequence.</title>
        <authorList>
            <person name="Yu L."/>
        </authorList>
    </citation>
    <scope>NUCLEOTIDE SEQUENCE [LARGE SCALE GENOMIC DNA]</scope>
    <source>
        <strain evidence="2 3">YLB-12</strain>
    </source>
</reference>
<feature type="transmembrane region" description="Helical" evidence="1">
    <location>
        <begin position="111"/>
        <end position="134"/>
    </location>
</feature>
<dbReference type="RefSeq" id="WP_260278558.1">
    <property type="nucleotide sequence ID" value="NZ_JANAVZ010000016.1"/>
</dbReference>
<comment type="caution">
    <text evidence="2">The sequence shown here is derived from an EMBL/GenBank/DDBJ whole genome shotgun (WGS) entry which is preliminary data.</text>
</comment>
<gene>
    <name evidence="2" type="ORF">MU516_17535</name>
</gene>
<dbReference type="PROSITE" id="PS51257">
    <property type="entry name" value="PROKAR_LIPOPROTEIN"/>
    <property type="match status" value="1"/>
</dbReference>
<name>A0ABT2KDN8_9RHOB</name>
<keyword evidence="1" id="KW-0812">Transmembrane</keyword>
<evidence type="ECO:0000256" key="1">
    <source>
        <dbReference type="SAM" id="Phobius"/>
    </source>
</evidence>
<evidence type="ECO:0008006" key="4">
    <source>
        <dbReference type="Google" id="ProtNLM"/>
    </source>
</evidence>
<protein>
    <recommendedName>
        <fullName evidence="4">Tripartite ATP-independent transporter, DctQ component</fullName>
    </recommendedName>
</protein>
<keyword evidence="3" id="KW-1185">Reference proteome</keyword>
<feature type="transmembrane region" description="Helical" evidence="1">
    <location>
        <begin position="49"/>
        <end position="67"/>
    </location>
</feature>
<evidence type="ECO:0000313" key="2">
    <source>
        <dbReference type="EMBL" id="MCT4334657.1"/>
    </source>
</evidence>
<keyword evidence="1" id="KW-1133">Transmembrane helix</keyword>
<proteinExistence type="predicted"/>
<feature type="transmembrane region" description="Helical" evidence="1">
    <location>
        <begin position="12"/>
        <end position="34"/>
    </location>
</feature>
<accession>A0ABT2KDN8</accession>
<organism evidence="2 3">
    <name type="scientific">Paracoccus maritimus</name>
    <dbReference type="NCBI Taxonomy" id="2933292"/>
    <lineage>
        <taxon>Bacteria</taxon>
        <taxon>Pseudomonadati</taxon>
        <taxon>Pseudomonadota</taxon>
        <taxon>Alphaproteobacteria</taxon>
        <taxon>Rhodobacterales</taxon>
        <taxon>Paracoccaceae</taxon>
        <taxon>Paracoccus</taxon>
    </lineage>
</organism>
<sequence>MIRISRRITLGTGTVFGLGCMIASLVTLLCLIFTEDVYALFHEGGPVEGMSAAFWFAAALWLTVHFVRNSQWRMWHAVVLLCAAGMRELDWDKAFTQEGVLQLRLYSGDAPLVQKAIGAAIVVLILVAGMRLLIRDLPGFLRRLPLMRADEWLVVLVVSLLFVAKTIDGLGRKLAPFGIEVTEWVSGFAGHAEESMELFAAILILQVVALHVGRKAPR</sequence>